<dbReference type="AlphaFoldDB" id="A0A0M4CX91"/>
<evidence type="ECO:0000313" key="2">
    <source>
        <dbReference type="Proteomes" id="UP000057158"/>
    </source>
</evidence>
<dbReference type="PANTHER" id="PTHR34374:SF1">
    <property type="entry name" value="LARGE RIBOSOMAL RNA SUBUNIT ACCUMULATION PROTEIN YCED HOMOLOG 1, CHLOROPLASTIC"/>
    <property type="match status" value="1"/>
</dbReference>
<sequence length="182" mass="20205">MLIRLEDIKDEGLELEFEEPRSIFPLLADLQTDEVVFLEPVRVRLRVFRAGDMIEAQGEVSSSVRVACGRCLKEFIQPIHSAFELTYVVELPEIEDESADGELELDAEDMGLILVEGEEIDFAGVIEEQVLMALPLRPLCDEGCKGLCPQCGADLNVSQCGCHPSEFGGKFAVLKNFKIDKS</sequence>
<keyword evidence="2" id="KW-1185">Reference proteome</keyword>
<dbReference type="PATRIC" id="fig|1603606.3.peg.2200"/>
<proteinExistence type="predicted"/>
<dbReference type="KEGG" id="des:DSOUD_2037"/>
<dbReference type="OrthoDB" id="9790372at2"/>
<gene>
    <name evidence="1" type="ORF">DSOUD_2037</name>
</gene>
<dbReference type="PANTHER" id="PTHR34374">
    <property type="entry name" value="LARGE RIBOSOMAL RNA SUBUNIT ACCUMULATION PROTEIN YCED HOMOLOG 1, CHLOROPLASTIC"/>
    <property type="match status" value="1"/>
</dbReference>
<evidence type="ECO:0008006" key="3">
    <source>
        <dbReference type="Google" id="ProtNLM"/>
    </source>
</evidence>
<accession>A0A0M4CX91</accession>
<dbReference type="Pfam" id="PF02620">
    <property type="entry name" value="YceD"/>
    <property type="match status" value="1"/>
</dbReference>
<dbReference type="Proteomes" id="UP000057158">
    <property type="component" value="Chromosome"/>
</dbReference>
<dbReference type="EMBL" id="CP010802">
    <property type="protein sequence ID" value="ALC16804.1"/>
    <property type="molecule type" value="Genomic_DNA"/>
</dbReference>
<evidence type="ECO:0000313" key="1">
    <source>
        <dbReference type="EMBL" id="ALC16804.1"/>
    </source>
</evidence>
<reference evidence="1 2" key="1">
    <citation type="submission" date="2015-07" db="EMBL/GenBank/DDBJ databases">
        <title>Isolation and Genomic Characterization of a Novel Halophilic Metal-Reducing Deltaproteobacterium from the Deep Subsurface.</title>
        <authorList>
            <person name="Badalamenti J.P."/>
            <person name="Summers Z.M."/>
            <person name="Gralnick J.A."/>
            <person name="Bond D.R."/>
        </authorList>
    </citation>
    <scope>NUCLEOTIDE SEQUENCE [LARGE SCALE GENOMIC DNA]</scope>
    <source>
        <strain evidence="1 2">WTL</strain>
    </source>
</reference>
<protein>
    <recommendedName>
        <fullName evidence="3">DUF177 domain-containing protein</fullName>
    </recommendedName>
</protein>
<name>A0A0M4CX91_9BACT</name>
<organism evidence="1 2">
    <name type="scientific">Desulfuromonas soudanensis</name>
    <dbReference type="NCBI Taxonomy" id="1603606"/>
    <lineage>
        <taxon>Bacteria</taxon>
        <taxon>Pseudomonadati</taxon>
        <taxon>Thermodesulfobacteriota</taxon>
        <taxon>Desulfuromonadia</taxon>
        <taxon>Desulfuromonadales</taxon>
        <taxon>Desulfuromonadaceae</taxon>
        <taxon>Desulfuromonas</taxon>
    </lineage>
</organism>
<dbReference type="STRING" id="1603606.DSOUD_2037"/>
<dbReference type="RefSeq" id="WP_053550869.1">
    <property type="nucleotide sequence ID" value="NZ_CP010802.1"/>
</dbReference>
<dbReference type="InterPro" id="IPR003772">
    <property type="entry name" value="YceD"/>
</dbReference>